<evidence type="ECO:0000256" key="1">
    <source>
        <dbReference type="SAM" id="SignalP"/>
    </source>
</evidence>
<feature type="chain" id="PRO_5022221984" evidence="1">
    <location>
        <begin position="23"/>
        <end position="184"/>
    </location>
</feature>
<feature type="signal peptide" evidence="1">
    <location>
        <begin position="1"/>
        <end position="22"/>
    </location>
</feature>
<proteinExistence type="predicted"/>
<name>A0A517QXT3_9PLAN</name>
<dbReference type="KEGG" id="svp:Pan189_07690"/>
<dbReference type="PROSITE" id="PS51257">
    <property type="entry name" value="PROKAR_LIPOPROTEIN"/>
    <property type="match status" value="1"/>
</dbReference>
<dbReference type="AlphaFoldDB" id="A0A517QXT3"/>
<protein>
    <submittedName>
        <fullName evidence="2">Uncharacterized protein</fullName>
    </submittedName>
</protein>
<sequence length="184" mass="20819" precursor="true">MDRSFLPIALLLCLWGSGCALFDKETVSNPVFVPCGNSEVAWERTVDAIHDFRFPVARENKLDGVIETEYRIGSGLLEPWNKDSVGFTNRLESTLQSIRRKAIVTVAPTQGGYLVGVESIKELEDVRPVGRSTVGGETFQTRQELRRDLDLVDDTTVPRGWIYQGRDFALEQAMLQRVRKRFGR</sequence>
<keyword evidence="1" id="KW-0732">Signal</keyword>
<evidence type="ECO:0000313" key="3">
    <source>
        <dbReference type="Proteomes" id="UP000317318"/>
    </source>
</evidence>
<dbReference type="EMBL" id="CP036268">
    <property type="protein sequence ID" value="QDT36413.1"/>
    <property type="molecule type" value="Genomic_DNA"/>
</dbReference>
<evidence type="ECO:0000313" key="2">
    <source>
        <dbReference type="EMBL" id="QDT36413.1"/>
    </source>
</evidence>
<keyword evidence="3" id="KW-1185">Reference proteome</keyword>
<gene>
    <name evidence="2" type="ORF">Pan189_07690</name>
</gene>
<reference evidence="2 3" key="1">
    <citation type="submission" date="2019-02" db="EMBL/GenBank/DDBJ databases">
        <title>Deep-cultivation of Planctomycetes and their phenomic and genomic characterization uncovers novel biology.</title>
        <authorList>
            <person name="Wiegand S."/>
            <person name="Jogler M."/>
            <person name="Boedeker C."/>
            <person name="Pinto D."/>
            <person name="Vollmers J."/>
            <person name="Rivas-Marin E."/>
            <person name="Kohn T."/>
            <person name="Peeters S.H."/>
            <person name="Heuer A."/>
            <person name="Rast P."/>
            <person name="Oberbeckmann S."/>
            <person name="Bunk B."/>
            <person name="Jeske O."/>
            <person name="Meyerdierks A."/>
            <person name="Storesund J.E."/>
            <person name="Kallscheuer N."/>
            <person name="Luecker S."/>
            <person name="Lage O.M."/>
            <person name="Pohl T."/>
            <person name="Merkel B.J."/>
            <person name="Hornburger P."/>
            <person name="Mueller R.-W."/>
            <person name="Bruemmer F."/>
            <person name="Labrenz M."/>
            <person name="Spormann A.M."/>
            <person name="Op den Camp H."/>
            <person name="Overmann J."/>
            <person name="Amann R."/>
            <person name="Jetten M.S.M."/>
            <person name="Mascher T."/>
            <person name="Medema M.H."/>
            <person name="Devos D.P."/>
            <person name="Kaster A.-K."/>
            <person name="Ovreas L."/>
            <person name="Rohde M."/>
            <person name="Galperin M.Y."/>
            <person name="Jogler C."/>
        </authorList>
    </citation>
    <scope>NUCLEOTIDE SEQUENCE [LARGE SCALE GENOMIC DNA]</scope>
    <source>
        <strain evidence="2 3">Pan189</strain>
    </source>
</reference>
<dbReference type="Proteomes" id="UP000317318">
    <property type="component" value="Chromosome"/>
</dbReference>
<accession>A0A517QXT3</accession>
<dbReference type="RefSeq" id="WP_310821046.1">
    <property type="nucleotide sequence ID" value="NZ_CP036268.1"/>
</dbReference>
<organism evidence="2 3">
    <name type="scientific">Stratiformator vulcanicus</name>
    <dbReference type="NCBI Taxonomy" id="2527980"/>
    <lineage>
        <taxon>Bacteria</taxon>
        <taxon>Pseudomonadati</taxon>
        <taxon>Planctomycetota</taxon>
        <taxon>Planctomycetia</taxon>
        <taxon>Planctomycetales</taxon>
        <taxon>Planctomycetaceae</taxon>
        <taxon>Stratiformator</taxon>
    </lineage>
</organism>